<dbReference type="PANTHER" id="PTHR33337">
    <property type="entry name" value="GFA DOMAIN-CONTAINING PROTEIN"/>
    <property type="match status" value="1"/>
</dbReference>
<gene>
    <name evidence="6" type="ORF">Hypma_005110</name>
</gene>
<reference evidence="6" key="1">
    <citation type="submission" date="2018-04" db="EMBL/GenBank/DDBJ databases">
        <title>Whole genome sequencing of Hypsizygus marmoreus.</title>
        <authorList>
            <person name="Choi I.-G."/>
            <person name="Min B."/>
            <person name="Kim J.-G."/>
            <person name="Kim S."/>
            <person name="Oh Y.-L."/>
            <person name="Kong W.-S."/>
            <person name="Park H."/>
            <person name="Jeong J."/>
            <person name="Song E.-S."/>
        </authorList>
    </citation>
    <scope>NUCLEOTIDE SEQUENCE [LARGE SCALE GENOMIC DNA]</scope>
    <source>
        <strain evidence="6">51987-8</strain>
    </source>
</reference>
<dbReference type="Proteomes" id="UP000076154">
    <property type="component" value="Unassembled WGS sequence"/>
</dbReference>
<protein>
    <recommendedName>
        <fullName evidence="5">CENP-V/GFA domain-containing protein</fullName>
    </recommendedName>
</protein>
<dbReference type="InParanoid" id="A0A369K2P7"/>
<keyword evidence="3" id="KW-0862">Zinc</keyword>
<dbReference type="EMBL" id="LUEZ02000021">
    <property type="protein sequence ID" value="RDB27017.1"/>
    <property type="molecule type" value="Genomic_DNA"/>
</dbReference>
<comment type="similarity">
    <text evidence="1">Belongs to the Gfa family.</text>
</comment>
<comment type="caution">
    <text evidence="6">The sequence shown here is derived from an EMBL/GenBank/DDBJ whole genome shotgun (WGS) entry which is preliminary data.</text>
</comment>
<organism evidence="6 7">
    <name type="scientific">Hypsizygus marmoreus</name>
    <name type="common">White beech mushroom</name>
    <name type="synonym">Agaricus marmoreus</name>
    <dbReference type="NCBI Taxonomy" id="39966"/>
    <lineage>
        <taxon>Eukaryota</taxon>
        <taxon>Fungi</taxon>
        <taxon>Dikarya</taxon>
        <taxon>Basidiomycota</taxon>
        <taxon>Agaricomycotina</taxon>
        <taxon>Agaricomycetes</taxon>
        <taxon>Agaricomycetidae</taxon>
        <taxon>Agaricales</taxon>
        <taxon>Tricholomatineae</taxon>
        <taxon>Lyophyllaceae</taxon>
        <taxon>Hypsizygus</taxon>
    </lineage>
</organism>
<dbReference type="PROSITE" id="PS51891">
    <property type="entry name" value="CENP_V_GFA"/>
    <property type="match status" value="1"/>
</dbReference>
<dbReference type="OrthoDB" id="428768at2759"/>
<dbReference type="STRING" id="39966.A0A369K2P7"/>
<dbReference type="PANTHER" id="PTHR33337:SF40">
    <property type="entry name" value="CENP-V_GFA DOMAIN-CONTAINING PROTEIN-RELATED"/>
    <property type="match status" value="1"/>
</dbReference>
<keyword evidence="2" id="KW-0479">Metal-binding</keyword>
<evidence type="ECO:0000256" key="4">
    <source>
        <dbReference type="ARBA" id="ARBA00023239"/>
    </source>
</evidence>
<keyword evidence="4" id="KW-0456">Lyase</keyword>
<proteinExistence type="inferred from homology"/>
<evidence type="ECO:0000313" key="7">
    <source>
        <dbReference type="Proteomes" id="UP000076154"/>
    </source>
</evidence>
<dbReference type="Pfam" id="PF04828">
    <property type="entry name" value="GFA"/>
    <property type="match status" value="1"/>
</dbReference>
<dbReference type="GO" id="GO:0046872">
    <property type="term" value="F:metal ion binding"/>
    <property type="evidence" value="ECO:0007669"/>
    <property type="project" value="UniProtKB-KW"/>
</dbReference>
<sequence length="133" mass="14195">MPHQGSCLCGQTKITIASDQQQQLICHCLDCRQTSGSAFATNAIVLQKDVTITGPIKTYESKAATGNIVTRVFCGICGSAISHKSAYFGDKQAVQTGNFADFAKIPFLAEIFIKDRWTGLAPIEGAAQVQANP</sequence>
<evidence type="ECO:0000256" key="3">
    <source>
        <dbReference type="ARBA" id="ARBA00022833"/>
    </source>
</evidence>
<dbReference type="InterPro" id="IPR006913">
    <property type="entry name" value="CENP-V/GFA"/>
</dbReference>
<dbReference type="AlphaFoldDB" id="A0A369K2P7"/>
<evidence type="ECO:0000313" key="6">
    <source>
        <dbReference type="EMBL" id="RDB27017.1"/>
    </source>
</evidence>
<dbReference type="InterPro" id="IPR011057">
    <property type="entry name" value="Mss4-like_sf"/>
</dbReference>
<dbReference type="Gene3D" id="3.90.1590.10">
    <property type="entry name" value="glutathione-dependent formaldehyde- activating enzyme (gfa)"/>
    <property type="match status" value="1"/>
</dbReference>
<accession>A0A369K2P7</accession>
<name>A0A369K2P7_HYPMA</name>
<dbReference type="SUPFAM" id="SSF51316">
    <property type="entry name" value="Mss4-like"/>
    <property type="match status" value="1"/>
</dbReference>
<dbReference type="GO" id="GO:0016846">
    <property type="term" value="F:carbon-sulfur lyase activity"/>
    <property type="evidence" value="ECO:0007669"/>
    <property type="project" value="InterPro"/>
</dbReference>
<evidence type="ECO:0000259" key="5">
    <source>
        <dbReference type="PROSITE" id="PS51891"/>
    </source>
</evidence>
<evidence type="ECO:0000256" key="2">
    <source>
        <dbReference type="ARBA" id="ARBA00022723"/>
    </source>
</evidence>
<keyword evidence="7" id="KW-1185">Reference proteome</keyword>
<feature type="domain" description="CENP-V/GFA" evidence="5">
    <location>
        <begin position="3"/>
        <end position="124"/>
    </location>
</feature>
<evidence type="ECO:0000256" key="1">
    <source>
        <dbReference type="ARBA" id="ARBA00005495"/>
    </source>
</evidence>